<gene>
    <name evidence="2" type="ORF">JG29_05690</name>
</gene>
<dbReference type="Proteomes" id="UP000033695">
    <property type="component" value="Unassembled WGS sequence"/>
</dbReference>
<evidence type="ECO:0008006" key="4">
    <source>
        <dbReference type="Google" id="ProtNLM"/>
    </source>
</evidence>
<evidence type="ECO:0000313" key="2">
    <source>
        <dbReference type="EMBL" id="KJY49119.1"/>
    </source>
</evidence>
<dbReference type="PATRIC" id="fig|1218508.4.peg.584"/>
<sequence length="104" mass="11194">MSLKNLVKTTAVTAGALAAAGAGVLYLLHEIDSRQVLERIKTNLGADTNIITTWVEPMFQKVNVDGQDVWALVGGVTAVQNDEEAQYHFIASALTGQILDVQRV</sequence>
<evidence type="ECO:0000256" key="1">
    <source>
        <dbReference type="SAM" id="Phobius"/>
    </source>
</evidence>
<dbReference type="OrthoDB" id="2989832at2"/>
<keyword evidence="1" id="KW-0472">Membrane</keyword>
<keyword evidence="3" id="KW-1185">Reference proteome</keyword>
<keyword evidence="1" id="KW-0812">Transmembrane</keyword>
<dbReference type="RefSeq" id="WP_045922427.1">
    <property type="nucleotide sequence ID" value="NZ_JAAEDY010000005.1"/>
</dbReference>
<evidence type="ECO:0000313" key="3">
    <source>
        <dbReference type="Proteomes" id="UP000033695"/>
    </source>
</evidence>
<dbReference type="EMBL" id="JXBZ01000005">
    <property type="protein sequence ID" value="KJY49119.1"/>
    <property type="molecule type" value="Genomic_DNA"/>
</dbReference>
<protein>
    <recommendedName>
        <fullName evidence="4">PepSY domain-containing protein</fullName>
    </recommendedName>
</protein>
<dbReference type="AlphaFoldDB" id="A0A0F4KSZ5"/>
<feature type="transmembrane region" description="Helical" evidence="1">
    <location>
        <begin position="6"/>
        <end position="28"/>
    </location>
</feature>
<proteinExistence type="predicted"/>
<organism evidence="2 3">
    <name type="scientific">Bombilactobacillus mellis</name>
    <dbReference type="NCBI Taxonomy" id="1218508"/>
    <lineage>
        <taxon>Bacteria</taxon>
        <taxon>Bacillati</taxon>
        <taxon>Bacillota</taxon>
        <taxon>Bacilli</taxon>
        <taxon>Lactobacillales</taxon>
        <taxon>Lactobacillaceae</taxon>
        <taxon>Bombilactobacillus</taxon>
    </lineage>
</organism>
<name>A0A0F4KSZ5_9LACO</name>
<keyword evidence="1" id="KW-1133">Transmembrane helix</keyword>
<accession>A0A0F4KSZ5</accession>
<dbReference type="STRING" id="1218508.JG29_05690"/>
<comment type="caution">
    <text evidence="2">The sequence shown here is derived from an EMBL/GenBank/DDBJ whole genome shotgun (WGS) entry which is preliminary data.</text>
</comment>
<reference evidence="2 3" key="1">
    <citation type="submission" date="2014-12" db="EMBL/GenBank/DDBJ databases">
        <title>Comparative genomics of the lactic acid bacteria isolated from the honey bee gut.</title>
        <authorList>
            <person name="Ellegaard K.M."/>
            <person name="Tamarit D."/>
            <person name="Javelind E."/>
            <person name="Olofsson T."/>
            <person name="Andersson S.G."/>
            <person name="Vasquez A."/>
        </authorList>
    </citation>
    <scope>NUCLEOTIDE SEQUENCE [LARGE SCALE GENOMIC DNA]</scope>
    <source>
        <strain evidence="2 3">Hon2</strain>
    </source>
</reference>
<dbReference type="HOGENOM" id="CLU_2246569_0_0_9"/>